<comment type="PTM">
    <text evidence="3">Phosphorylated. Phosphorylation stimulates the interaction with RpoS and, therefore, the proteolysis of RpoS.</text>
</comment>
<organism evidence="6 7">
    <name type="scientific">Candidatus Regiella insecticola</name>
    <dbReference type="NCBI Taxonomy" id="138073"/>
    <lineage>
        <taxon>Bacteria</taxon>
        <taxon>Pseudomonadati</taxon>
        <taxon>Pseudomonadota</taxon>
        <taxon>Gammaproteobacteria</taxon>
        <taxon>Enterobacterales</taxon>
        <taxon>Enterobacteriaceae</taxon>
        <taxon>aphid secondary symbionts</taxon>
        <taxon>Candidatus Regiella</taxon>
    </lineage>
</organism>
<dbReference type="InterPro" id="IPR001789">
    <property type="entry name" value="Sig_transdc_resp-reg_receiver"/>
</dbReference>
<feature type="modified residue" description="4-aspartylphosphate" evidence="3 4">
    <location>
        <position position="58"/>
    </location>
</feature>
<comment type="caution">
    <text evidence="6">The sequence shown here is derived from an EMBL/GenBank/DDBJ whole genome shotgun (WGS) entry which is preliminary data.</text>
</comment>
<dbReference type="InterPro" id="IPR028616">
    <property type="entry name" value="RssB"/>
</dbReference>
<evidence type="ECO:0000259" key="5">
    <source>
        <dbReference type="PROSITE" id="PS50110"/>
    </source>
</evidence>
<accession>A0A6L2ZPL8</accession>
<comment type="subunit">
    <text evidence="3">Binds to RpoS.</text>
</comment>
<evidence type="ECO:0000256" key="1">
    <source>
        <dbReference type="ARBA" id="ARBA00022779"/>
    </source>
</evidence>
<dbReference type="SMART" id="SM00448">
    <property type="entry name" value="REC"/>
    <property type="match status" value="1"/>
</dbReference>
<comment type="function">
    <text evidence="3">Regulates the turnover of the sigma S factor (RpoS) by promoting its proteolysis in exponentially growing cells. Acts by binding and delivering RpoS to the ClpXP protease. RssB is not co-degraded with RpoS, but is released from the complex and can initiate a new cycle of RpoS recognition and degradation.</text>
</comment>
<dbReference type="GO" id="GO:0000160">
    <property type="term" value="P:phosphorelay signal transduction system"/>
    <property type="evidence" value="ECO:0007669"/>
    <property type="project" value="InterPro"/>
</dbReference>
<dbReference type="InterPro" id="IPR011006">
    <property type="entry name" value="CheY-like_superfamily"/>
</dbReference>
<evidence type="ECO:0000313" key="6">
    <source>
        <dbReference type="EMBL" id="GFN46733.1"/>
    </source>
</evidence>
<keyword evidence="3 4" id="KW-0597">Phosphoprotein</keyword>
<dbReference type="SUPFAM" id="SSF52172">
    <property type="entry name" value="CheY-like"/>
    <property type="match status" value="1"/>
</dbReference>
<evidence type="ECO:0000256" key="3">
    <source>
        <dbReference type="HAMAP-Rule" id="MF_00958"/>
    </source>
</evidence>
<dbReference type="InterPro" id="IPR052048">
    <property type="entry name" value="ST_Response_Regulator"/>
</dbReference>
<comment type="similarity">
    <text evidence="3">Belongs to the RssB family.</text>
</comment>
<dbReference type="GO" id="GO:0045862">
    <property type="term" value="P:positive regulation of proteolysis"/>
    <property type="evidence" value="ECO:0007669"/>
    <property type="project" value="UniProtKB-UniRule"/>
</dbReference>
<dbReference type="PANTHER" id="PTHR43228:SF1">
    <property type="entry name" value="TWO-COMPONENT RESPONSE REGULATOR ARR22"/>
    <property type="match status" value="1"/>
</dbReference>
<dbReference type="EMBL" id="BLXO01000005">
    <property type="protein sequence ID" value="GFN46733.1"/>
    <property type="molecule type" value="Genomic_DNA"/>
</dbReference>
<reference evidence="6 7" key="1">
    <citation type="submission" date="2020-06" db="EMBL/GenBank/DDBJ databases">
        <title>The genome sequence of Candidatus Regiella insecticola strain Tut.</title>
        <authorList>
            <person name="Nikoh N."/>
            <person name="Tsuchida T."/>
            <person name="Koga R."/>
            <person name="Oshima K."/>
            <person name="Hattori M."/>
            <person name="Fukatsu T."/>
        </authorList>
    </citation>
    <scope>NUCLEOTIDE SEQUENCE [LARGE SCALE GENOMIC DNA]</scope>
    <source>
        <strain evidence="6 7">Tut</strain>
    </source>
</reference>
<keyword evidence="3" id="KW-0346">Stress response</keyword>
<dbReference type="GO" id="GO:0097588">
    <property type="term" value="P:archaeal or bacterial-type flagellum-dependent cell motility"/>
    <property type="evidence" value="ECO:0007669"/>
    <property type="project" value="UniProtKB-KW"/>
</dbReference>
<dbReference type="Gene3D" id="3.40.50.2300">
    <property type="match status" value="1"/>
</dbReference>
<dbReference type="GO" id="GO:0010468">
    <property type="term" value="P:regulation of gene expression"/>
    <property type="evidence" value="ECO:0007669"/>
    <property type="project" value="UniProtKB-UniRule"/>
</dbReference>
<name>A0A6L2ZPL8_9ENTR</name>
<evidence type="ECO:0000256" key="4">
    <source>
        <dbReference type="PROSITE-ProRule" id="PRU00169"/>
    </source>
</evidence>
<dbReference type="Pfam" id="PF00072">
    <property type="entry name" value="Response_reg"/>
    <property type="match status" value="1"/>
</dbReference>
<dbReference type="RefSeq" id="WP_176488334.1">
    <property type="nucleotide sequence ID" value="NZ_BLXO01000005.1"/>
</dbReference>
<proteinExistence type="inferred from homology"/>
<dbReference type="InterPro" id="IPR036457">
    <property type="entry name" value="PPM-type-like_dom_sf"/>
</dbReference>
<gene>
    <name evidence="3 6" type="primary">rssB</name>
    <name evidence="6" type="ORF">RINTU1_24630</name>
</gene>
<sequence length="337" mass="37565">MEKPLASKKILIVEDEIVFRSVLTGYLSSLGASIYQAVNGREALGLLDLHSLDLILCDISMPEMGGIEFVECLSIQSIKIPVLIISATNKMTDIAQVLRMGAKDVLLKPIVDLARLREAVLECLYADLFTSPALERREFNQDWDELRKNPQKAAQLLLQLQPPVQQKIAQCKINYQQLTMVEKPGLVLDIATLSTDELAFYCLDITKAKENGVLAALLLRVLFNGILQEHLVQKKQRLPQMTALLQQLNQLLRCTHLDGQFPLLLGYYHSKNKNLSLISAGLRANITVDKNKIQLSNGMPLGTLNAAYLNQISQHCCAWECQISGGGSRLRLMLSTE</sequence>
<dbReference type="Gene3D" id="3.60.40.10">
    <property type="entry name" value="PPM-type phosphatase domain"/>
    <property type="match status" value="1"/>
</dbReference>
<evidence type="ECO:0000256" key="2">
    <source>
        <dbReference type="ARBA" id="ARBA00022990"/>
    </source>
</evidence>
<dbReference type="HAMAP" id="MF_00958">
    <property type="entry name" value="RssB"/>
    <property type="match status" value="1"/>
</dbReference>
<dbReference type="AlphaFoldDB" id="A0A6L2ZPL8"/>
<evidence type="ECO:0000313" key="7">
    <source>
        <dbReference type="Proteomes" id="UP000504714"/>
    </source>
</evidence>
<keyword evidence="1" id="KW-0283">Flagellar rotation</keyword>
<keyword evidence="2" id="KW-0007">Acetylation</keyword>
<dbReference type="Proteomes" id="UP000504714">
    <property type="component" value="Unassembled WGS sequence"/>
</dbReference>
<protein>
    <recommendedName>
        <fullName evidence="3">Regulator of RpoS</fullName>
    </recommendedName>
</protein>
<feature type="domain" description="Response regulatory" evidence="5">
    <location>
        <begin position="9"/>
        <end position="123"/>
    </location>
</feature>
<dbReference type="PANTHER" id="PTHR43228">
    <property type="entry name" value="TWO-COMPONENT RESPONSE REGULATOR"/>
    <property type="match status" value="1"/>
</dbReference>
<dbReference type="PROSITE" id="PS50110">
    <property type="entry name" value="RESPONSE_REGULATORY"/>
    <property type="match status" value="1"/>
</dbReference>
<dbReference type="NCBIfam" id="NF007969">
    <property type="entry name" value="PRK10693.1"/>
    <property type="match status" value="1"/>
</dbReference>